<evidence type="ECO:0000313" key="1">
    <source>
        <dbReference type="EMBL" id="GBP32678.1"/>
    </source>
</evidence>
<comment type="caution">
    <text evidence="1">The sequence shown here is derived from an EMBL/GenBank/DDBJ whole genome shotgun (WGS) entry which is preliminary data.</text>
</comment>
<evidence type="ECO:0000313" key="2">
    <source>
        <dbReference type="Proteomes" id="UP000299102"/>
    </source>
</evidence>
<name>A0A4C1V1K1_EUMVA</name>
<reference evidence="1 2" key="1">
    <citation type="journal article" date="2019" name="Commun. Biol.">
        <title>The bagworm genome reveals a unique fibroin gene that provides high tensile strength.</title>
        <authorList>
            <person name="Kono N."/>
            <person name="Nakamura H."/>
            <person name="Ohtoshi R."/>
            <person name="Tomita M."/>
            <person name="Numata K."/>
            <person name="Arakawa K."/>
        </authorList>
    </citation>
    <scope>NUCLEOTIDE SEQUENCE [LARGE SCALE GENOMIC DNA]</scope>
</reference>
<proteinExistence type="predicted"/>
<sequence length="179" mass="21538">MRLAYRVFCFSRREVTAAHEHSRPRGDSCCVANVLEMTRPYRDRYDDGWTLYRILVSKKARLPFELSSVRIFRHRNIIGEDYKPEQDVSRSPDRDEMIFGDSRSRNDYCRRRVEQSLRPVTSRDGERPIFMLVMHMNSYCNRLRPRIQRRAHATRGWRERAKRRAGLDLMFILVLNQKN</sequence>
<accession>A0A4C1V1K1</accession>
<protein>
    <submittedName>
        <fullName evidence="1">Uncharacterized protein</fullName>
    </submittedName>
</protein>
<keyword evidence="2" id="KW-1185">Reference proteome</keyword>
<organism evidence="1 2">
    <name type="scientific">Eumeta variegata</name>
    <name type="common">Bagworm moth</name>
    <name type="synonym">Eumeta japonica</name>
    <dbReference type="NCBI Taxonomy" id="151549"/>
    <lineage>
        <taxon>Eukaryota</taxon>
        <taxon>Metazoa</taxon>
        <taxon>Ecdysozoa</taxon>
        <taxon>Arthropoda</taxon>
        <taxon>Hexapoda</taxon>
        <taxon>Insecta</taxon>
        <taxon>Pterygota</taxon>
        <taxon>Neoptera</taxon>
        <taxon>Endopterygota</taxon>
        <taxon>Lepidoptera</taxon>
        <taxon>Glossata</taxon>
        <taxon>Ditrysia</taxon>
        <taxon>Tineoidea</taxon>
        <taxon>Psychidae</taxon>
        <taxon>Oiketicinae</taxon>
        <taxon>Eumeta</taxon>
    </lineage>
</organism>
<dbReference type="EMBL" id="BGZK01000263">
    <property type="protein sequence ID" value="GBP32678.1"/>
    <property type="molecule type" value="Genomic_DNA"/>
</dbReference>
<dbReference type="AlphaFoldDB" id="A0A4C1V1K1"/>
<dbReference type="Proteomes" id="UP000299102">
    <property type="component" value="Unassembled WGS sequence"/>
</dbReference>
<gene>
    <name evidence="1" type="ORF">EVAR_16841_1</name>
</gene>